<reference evidence="1 2" key="1">
    <citation type="journal article" date="2020" name="Front. Plant Sci.">
        <title>Isolation of Rhizosphere Bacteria That Improve Quality and Water Stress Tolerance in Greenhouse Ornamentals.</title>
        <authorList>
            <person name="Nordstedt N.P."/>
            <person name="Jones M.L."/>
        </authorList>
    </citation>
    <scope>NUCLEOTIDE SEQUENCE [LARGE SCALE GENOMIC DNA]</scope>
    <source>
        <strain evidence="1 2">C2F7</strain>
    </source>
</reference>
<dbReference type="AlphaFoldDB" id="A0AAJ3KWL4"/>
<evidence type="ECO:0000313" key="1">
    <source>
        <dbReference type="EMBL" id="NUT82396.1"/>
    </source>
</evidence>
<dbReference type="Proteomes" id="UP000562723">
    <property type="component" value="Unassembled WGS sequence"/>
</dbReference>
<gene>
    <name evidence="1" type="ORF">HNO85_15730</name>
</gene>
<name>A0AAJ3KWL4_9PSED</name>
<organism evidence="1 2">
    <name type="scientific">Pseudomonas brassicacearum</name>
    <dbReference type="NCBI Taxonomy" id="930166"/>
    <lineage>
        <taxon>Bacteria</taxon>
        <taxon>Pseudomonadati</taxon>
        <taxon>Pseudomonadota</taxon>
        <taxon>Gammaproteobacteria</taxon>
        <taxon>Pseudomonadales</taxon>
        <taxon>Pseudomonadaceae</taxon>
        <taxon>Pseudomonas</taxon>
    </lineage>
</organism>
<protein>
    <submittedName>
        <fullName evidence="1">Uncharacterized protein</fullName>
    </submittedName>
</protein>
<evidence type="ECO:0000313" key="2">
    <source>
        <dbReference type="Proteomes" id="UP000562723"/>
    </source>
</evidence>
<proteinExistence type="predicted"/>
<comment type="caution">
    <text evidence="1">The sequence shown here is derived from an EMBL/GenBank/DDBJ whole genome shotgun (WGS) entry which is preliminary data.</text>
</comment>
<dbReference type="EMBL" id="JABFMS010000027">
    <property type="protein sequence ID" value="NUT82396.1"/>
    <property type="molecule type" value="Genomic_DNA"/>
</dbReference>
<dbReference type="RefSeq" id="WP_175360419.1">
    <property type="nucleotide sequence ID" value="NZ_JABFMS010000027.1"/>
</dbReference>
<sequence>MKSLLADHGVSFDANTIMNALIKAGHAENHEYPSTTGNGVMKSFKRLTEAGERFGANKSTMHPFKTEPRFYEETFTELLQVVVSQLQHEVSSLRSMTE</sequence>
<accession>A0AAJ3KWL4</accession>